<dbReference type="InterPro" id="IPR006143">
    <property type="entry name" value="RND_pump_MFP"/>
</dbReference>
<evidence type="ECO:0000256" key="1">
    <source>
        <dbReference type="ARBA" id="ARBA00009477"/>
    </source>
</evidence>
<protein>
    <submittedName>
        <fullName evidence="6">Efflux RND transporter periplasmic adaptor subunit</fullName>
    </submittedName>
</protein>
<dbReference type="PANTHER" id="PTHR30469:SF29">
    <property type="entry name" value="BLR2860 PROTEIN"/>
    <property type="match status" value="1"/>
</dbReference>
<name>A0ABY7BZF3_9HYPH</name>
<dbReference type="Gene3D" id="1.10.287.470">
    <property type="entry name" value="Helix hairpin bin"/>
    <property type="match status" value="1"/>
</dbReference>
<sequence>MVRAFKWLVGFVVVACFAAAGVWGADYLIASEEQAASTQEPSATRVSVASPESRELEDRYSAVGTILPLRSIELRPLAAGRVETAPVTSGARVAEGDLIFELDSRVAQAELADARATYEEARQELQRFLELQDRNVSSEATIETARAAFRRAEAAVRLAQANVEDRRLLAPFDGVLGAFDLDRGEYIEPSTIVSTLEDLSAVEAEFALPERYFARTRTGQTVRLQARPYPGRVFAGEVDFVAPGIDPGTRSFDVRVLVDNEDRALAGGMFVNAELVFDSYEALTVPDDAVISEGSATYVYTVEDGTARRTNIELGASRDGRAEIEDGLGETAQVVVTGWNTLSDGSPVEIAEEQDRAEVLD</sequence>
<dbReference type="InterPro" id="IPR058637">
    <property type="entry name" value="YknX-like_C"/>
</dbReference>
<evidence type="ECO:0000313" key="7">
    <source>
        <dbReference type="Proteomes" id="UP001164020"/>
    </source>
</evidence>
<dbReference type="Pfam" id="PF25876">
    <property type="entry name" value="HH_MFP_RND"/>
    <property type="match status" value="1"/>
</dbReference>
<dbReference type="Proteomes" id="UP001164020">
    <property type="component" value="Chromosome"/>
</dbReference>
<dbReference type="InterPro" id="IPR058624">
    <property type="entry name" value="MdtA-like_HH"/>
</dbReference>
<dbReference type="EMBL" id="CP114029">
    <property type="protein sequence ID" value="WAP69153.1"/>
    <property type="molecule type" value="Genomic_DNA"/>
</dbReference>
<proteinExistence type="inferred from homology"/>
<feature type="coiled-coil region" evidence="2">
    <location>
        <begin position="104"/>
        <end position="162"/>
    </location>
</feature>
<evidence type="ECO:0000259" key="3">
    <source>
        <dbReference type="Pfam" id="PF25876"/>
    </source>
</evidence>
<organism evidence="6 7">
    <name type="scientific">Jiella pelagia</name>
    <dbReference type="NCBI Taxonomy" id="2986949"/>
    <lineage>
        <taxon>Bacteria</taxon>
        <taxon>Pseudomonadati</taxon>
        <taxon>Pseudomonadota</taxon>
        <taxon>Alphaproteobacteria</taxon>
        <taxon>Hyphomicrobiales</taxon>
        <taxon>Aurantimonadaceae</taxon>
        <taxon>Jiella</taxon>
    </lineage>
</organism>
<dbReference type="Gene3D" id="2.40.420.20">
    <property type="match status" value="1"/>
</dbReference>
<dbReference type="Pfam" id="PF25989">
    <property type="entry name" value="YknX_C"/>
    <property type="match status" value="1"/>
</dbReference>
<keyword evidence="2" id="KW-0175">Coiled coil</keyword>
<reference evidence="6" key="1">
    <citation type="submission" date="2022-12" db="EMBL/GenBank/DDBJ databases">
        <title>Jiella pelagia sp. nov., isolated from phosphonate enriched culture of Northwest Pacific surface seawater.</title>
        <authorList>
            <person name="Shin D.Y."/>
            <person name="Hwang C.Y."/>
        </authorList>
    </citation>
    <scope>NUCLEOTIDE SEQUENCE</scope>
    <source>
        <strain evidence="6">HL-NP1</strain>
    </source>
</reference>
<evidence type="ECO:0000313" key="6">
    <source>
        <dbReference type="EMBL" id="WAP69153.1"/>
    </source>
</evidence>
<feature type="domain" description="CusB-like beta-barrel" evidence="4">
    <location>
        <begin position="205"/>
        <end position="275"/>
    </location>
</feature>
<dbReference type="Pfam" id="PF25954">
    <property type="entry name" value="Beta-barrel_RND_2"/>
    <property type="match status" value="1"/>
</dbReference>
<dbReference type="PANTHER" id="PTHR30469">
    <property type="entry name" value="MULTIDRUG RESISTANCE PROTEIN MDTA"/>
    <property type="match status" value="1"/>
</dbReference>
<evidence type="ECO:0000256" key="2">
    <source>
        <dbReference type="SAM" id="Coils"/>
    </source>
</evidence>
<accession>A0ABY7BZF3</accession>
<evidence type="ECO:0000259" key="5">
    <source>
        <dbReference type="Pfam" id="PF25989"/>
    </source>
</evidence>
<dbReference type="InterPro" id="IPR058792">
    <property type="entry name" value="Beta-barrel_RND_2"/>
</dbReference>
<dbReference type="RefSeq" id="WP_268881593.1">
    <property type="nucleotide sequence ID" value="NZ_CP114029.1"/>
</dbReference>
<gene>
    <name evidence="6" type="ORF">OH818_02180</name>
</gene>
<dbReference type="Gene3D" id="2.40.50.100">
    <property type="match status" value="1"/>
</dbReference>
<keyword evidence="7" id="KW-1185">Reference proteome</keyword>
<feature type="domain" description="YknX-like C-terminal permuted SH3-like" evidence="5">
    <location>
        <begin position="282"/>
        <end position="350"/>
    </location>
</feature>
<dbReference type="SUPFAM" id="SSF111369">
    <property type="entry name" value="HlyD-like secretion proteins"/>
    <property type="match status" value="1"/>
</dbReference>
<evidence type="ECO:0000259" key="4">
    <source>
        <dbReference type="Pfam" id="PF25954"/>
    </source>
</evidence>
<feature type="domain" description="Multidrug resistance protein MdtA-like alpha-helical hairpin" evidence="3">
    <location>
        <begin position="106"/>
        <end position="165"/>
    </location>
</feature>
<dbReference type="NCBIfam" id="TIGR01730">
    <property type="entry name" value="RND_mfp"/>
    <property type="match status" value="1"/>
</dbReference>
<dbReference type="Gene3D" id="2.40.30.170">
    <property type="match status" value="1"/>
</dbReference>
<comment type="similarity">
    <text evidence="1">Belongs to the membrane fusion protein (MFP) (TC 8.A.1) family.</text>
</comment>